<dbReference type="NCBIfam" id="TIGR04183">
    <property type="entry name" value="Por_Secre_tail"/>
    <property type="match status" value="1"/>
</dbReference>
<dbReference type="NCBIfam" id="NF038117">
    <property type="entry name" value="choice_anch_I"/>
    <property type="match status" value="1"/>
</dbReference>
<name>A0A1W1YBS2_9FLAO</name>
<dbReference type="Gene3D" id="2.60.40.1220">
    <property type="match status" value="2"/>
</dbReference>
<dbReference type="Pfam" id="PF13205">
    <property type="entry name" value="Big_5"/>
    <property type="match status" value="2"/>
</dbReference>
<dbReference type="OrthoDB" id="9803927at2"/>
<dbReference type="Proteomes" id="UP000192393">
    <property type="component" value="Unassembled WGS sequence"/>
</dbReference>
<dbReference type="SUPFAM" id="SSF141072">
    <property type="entry name" value="CalX-like"/>
    <property type="match status" value="1"/>
</dbReference>
<evidence type="ECO:0000256" key="1">
    <source>
        <dbReference type="ARBA" id="ARBA00022729"/>
    </source>
</evidence>
<dbReference type="EMBL" id="FWXS01000001">
    <property type="protein sequence ID" value="SMC33178.1"/>
    <property type="molecule type" value="Genomic_DNA"/>
</dbReference>
<feature type="chain" id="PRO_5012213014" evidence="3">
    <location>
        <begin position="23"/>
        <end position="1312"/>
    </location>
</feature>
<feature type="region of interest" description="Disordered" evidence="2">
    <location>
        <begin position="1122"/>
        <end position="1144"/>
    </location>
</feature>
<dbReference type="Gene3D" id="2.130.10.10">
    <property type="entry name" value="YVTN repeat-like/Quinoprotein amine dehydrogenase"/>
    <property type="match status" value="1"/>
</dbReference>
<protein>
    <submittedName>
        <fullName evidence="7">Por secretion system C-terminal sorting domain-containing protein</fullName>
    </submittedName>
</protein>
<dbReference type="PANTHER" id="PTHR46928">
    <property type="entry name" value="MESENCHYME-SPECIFIC CELL SURFACE GLYCOPROTEIN"/>
    <property type="match status" value="1"/>
</dbReference>
<gene>
    <name evidence="7" type="ORF">SAMN06296427_101189</name>
</gene>
<dbReference type="RefSeq" id="WP_084015403.1">
    <property type="nucleotide sequence ID" value="NZ_FWXS01000001.1"/>
</dbReference>
<dbReference type="Pfam" id="PF18962">
    <property type="entry name" value="Por_Secre_tail"/>
    <property type="match status" value="1"/>
</dbReference>
<dbReference type="InterPro" id="IPR032812">
    <property type="entry name" value="SbsA_Ig"/>
</dbReference>
<feature type="domain" description="SbsA Ig-like" evidence="4">
    <location>
        <begin position="208"/>
        <end position="320"/>
    </location>
</feature>
<dbReference type="InterPro" id="IPR055188">
    <property type="entry name" value="Choice_anch_I"/>
</dbReference>
<evidence type="ECO:0000259" key="6">
    <source>
        <dbReference type="Pfam" id="PF22494"/>
    </source>
</evidence>
<keyword evidence="8" id="KW-1185">Reference proteome</keyword>
<dbReference type="SUPFAM" id="SSF51004">
    <property type="entry name" value="C-terminal (heme d1) domain of cytochrome cd1-nitrite reductase"/>
    <property type="match status" value="1"/>
</dbReference>
<dbReference type="InterPro" id="IPR011048">
    <property type="entry name" value="Haem_d1_sf"/>
</dbReference>
<feature type="domain" description="Choice-of-anchor I" evidence="6">
    <location>
        <begin position="757"/>
        <end position="1231"/>
    </location>
</feature>
<dbReference type="Gene3D" id="2.60.40.2030">
    <property type="match status" value="1"/>
</dbReference>
<dbReference type="InterPro" id="IPR015943">
    <property type="entry name" value="WD40/YVTN_repeat-like_dom_sf"/>
</dbReference>
<evidence type="ECO:0000256" key="3">
    <source>
        <dbReference type="SAM" id="SignalP"/>
    </source>
</evidence>
<evidence type="ECO:0000259" key="5">
    <source>
        <dbReference type="Pfam" id="PF18962"/>
    </source>
</evidence>
<organism evidence="7 8">
    <name type="scientific">Moheibacter sediminis</name>
    <dbReference type="NCBI Taxonomy" id="1434700"/>
    <lineage>
        <taxon>Bacteria</taxon>
        <taxon>Pseudomonadati</taxon>
        <taxon>Bacteroidota</taxon>
        <taxon>Flavobacteriia</taxon>
        <taxon>Flavobacteriales</taxon>
        <taxon>Weeksellaceae</taxon>
        <taxon>Moheibacter</taxon>
    </lineage>
</organism>
<evidence type="ECO:0000259" key="4">
    <source>
        <dbReference type="Pfam" id="PF13205"/>
    </source>
</evidence>
<accession>A0A1W1YBS2</accession>
<evidence type="ECO:0000313" key="7">
    <source>
        <dbReference type="EMBL" id="SMC33178.1"/>
    </source>
</evidence>
<keyword evidence="1 3" id="KW-0732">Signal</keyword>
<evidence type="ECO:0000313" key="8">
    <source>
        <dbReference type="Proteomes" id="UP000192393"/>
    </source>
</evidence>
<dbReference type="Pfam" id="PF22494">
    <property type="entry name" value="choice_anch_I"/>
    <property type="match status" value="1"/>
</dbReference>
<evidence type="ECO:0000256" key="2">
    <source>
        <dbReference type="SAM" id="MobiDB-lite"/>
    </source>
</evidence>
<dbReference type="InterPro" id="IPR014755">
    <property type="entry name" value="Cu-Rt/internalin_Ig-like"/>
</dbReference>
<feature type="domain" description="SbsA Ig-like" evidence="4">
    <location>
        <begin position="533"/>
        <end position="618"/>
    </location>
</feature>
<dbReference type="PANTHER" id="PTHR46928:SF1">
    <property type="entry name" value="MESENCHYME-SPECIFIC CELL SURFACE GLYCOPROTEIN"/>
    <property type="match status" value="1"/>
</dbReference>
<proteinExistence type="predicted"/>
<sequence>MKKVYSLVILCFFSLFFLKVQAQDLIHYWNFNDATSEQSLLTSQSVVSGSSITYTLAATTEVASDEGSGFEAANENARNGDLSEKHLRFNNPIDGTLTFSLPTTGYENPIVKFTTRRSGSGAGTQIWSYSLNGTDYAALPAEVHATPNVFPNNGNPNLVTFDFSSIAGADDNQNFKLKVEFAVGNGGNVGNNRFDNFTMDASQAGGVDTTPPSATFYPLNNSTNVAVDDQVTISFNEAVRLLNNDALTPANIQNIIEFKSGGENGTAIAFTASITGNTIYLTPNVALNNSQNYYVAVKANSIEDHSNNALESVVSTSFTTIALQTAFNAGDIAFLGYRMNNSDSEDEIALLILKDIDAGTFLTITDAKYTSNSVEQCSGGLVWTVGENDCISAGTIVRIFTDAATTSHGTLTGSGFGLSSGGDQVIIYAGTAGTPTYVTALSSNGWVANNTSCSGSNSQQPAGLVDGTSALNTSTAPGSVDGNAVNAYYNGPVTGDLATIKANVFNPANWIAIGGSTPSQLWPEWNFPSSLKVNSAVVVNPTTIEIEFNQTVNEASAENIANYTGIEGLESATLEGNTVSLIYSTPFSGTETYTLVVSNVEDAVGNAMNCPFTHEFSYNTSLSLASTFVVVNEDAGTLEFALNLINPAVASIDVVVKGAPFSTADGDDFTLESHTINFTAASSLNQIISIPIIDDNIEEQQAEYFVLSFENPVGLTLNGESLATIFIKDNDRLAPVPSEQLTLDYVRSFDPSGEGDASTEVVVYDAESKRLFATSGIQNNLDIIDFTDPTEPSVIESIDMTEYGSLTSVAVKNGILAVASPNTNVTENGKVIFFDTDGTYISEVTVGVLPDNVVFSPDGTKVLTANEGQPNQDYSIDPEGSVSVIDVSNGVVGITQDKVSTLLFTEFNSQESTLIASGVRKLKLTSTLSQDFEPEYIAVNAESTKAWVTLQENNAIAEIDLTAKTITSVWAMGIKDMSLPGNGFDASDNNGEVLIANWPVEAYYIPDAVGTYAVNGVNYIVTANEGDEKEYTGFEERVALGSNNYELDAAAFPHGSILKQNHNLGRFRVTNLHGDLNNDGKFEKIRSVGSRSFSIFNADTKEIVFDSGDDFEMYTSAHYPEIFNSDHEENAPKGRSRSKGPEPEGVTIAQLSEETFAFIALERVGGVMVYNVTNPAQPVFADYKNARSTSSYGGDNGAETLIYISPADSPTEKAYLVIANEVSGTLTIYEVNSDLLSVKDAVNDIKTFAIFPNPAKDGVVYFNREASVQVYDLNGKLIFKGDKLKELNTSSYASGIYIIKTQEGISKKLIVK</sequence>
<dbReference type="InterPro" id="IPR038081">
    <property type="entry name" value="CalX-like_sf"/>
</dbReference>
<reference evidence="7 8" key="1">
    <citation type="submission" date="2017-04" db="EMBL/GenBank/DDBJ databases">
        <authorList>
            <person name="Afonso C.L."/>
            <person name="Miller P.J."/>
            <person name="Scott M.A."/>
            <person name="Spackman E."/>
            <person name="Goraichik I."/>
            <person name="Dimitrov K.M."/>
            <person name="Suarez D.L."/>
            <person name="Swayne D.E."/>
        </authorList>
    </citation>
    <scope>NUCLEOTIDE SEQUENCE [LARGE SCALE GENOMIC DNA]</scope>
    <source>
        <strain evidence="7 8">CGMCC 1.12708</strain>
    </source>
</reference>
<dbReference type="STRING" id="1434700.SAMN06296427_101189"/>
<feature type="signal peptide" evidence="3">
    <location>
        <begin position="1"/>
        <end position="22"/>
    </location>
</feature>
<feature type="domain" description="Secretion system C-terminal sorting" evidence="5">
    <location>
        <begin position="1250"/>
        <end position="1311"/>
    </location>
</feature>
<dbReference type="InterPro" id="IPR026444">
    <property type="entry name" value="Secre_tail"/>
</dbReference>
<dbReference type="InterPro" id="IPR052956">
    <property type="entry name" value="Mesenchyme-surface_protein"/>
</dbReference>